<keyword evidence="3" id="KW-0963">Cytoplasm</keyword>
<dbReference type="GO" id="GO:0005975">
    <property type="term" value="P:carbohydrate metabolic process"/>
    <property type="evidence" value="ECO:0007669"/>
    <property type="project" value="UniProtKB-UniRule"/>
</dbReference>
<evidence type="ECO:0000259" key="7">
    <source>
        <dbReference type="Pfam" id="PF01182"/>
    </source>
</evidence>
<dbReference type="CDD" id="cd01400">
    <property type="entry name" value="6PGL"/>
    <property type="match status" value="1"/>
</dbReference>
<evidence type="ECO:0000256" key="6">
    <source>
        <dbReference type="RuleBase" id="RU365095"/>
    </source>
</evidence>
<evidence type="ECO:0000313" key="9">
    <source>
        <dbReference type="Proteomes" id="UP001162031"/>
    </source>
</evidence>
<dbReference type="PANTHER" id="PTHR11054:SF22">
    <property type="entry name" value="6-PHOSPHOGLUCONOLACTONASE 3, CHLOROPLASTIC"/>
    <property type="match status" value="1"/>
</dbReference>
<evidence type="ECO:0000256" key="3">
    <source>
        <dbReference type="ARBA" id="ARBA00022490"/>
    </source>
</evidence>
<comment type="similarity">
    <text evidence="2 6">Belongs to the glucosamine/galactosamine-6-phosphate isomerase family. 6-phosphogluconolactonase subfamily.</text>
</comment>
<dbReference type="GO" id="GO:0006409">
    <property type="term" value="P:tRNA export from nucleus"/>
    <property type="evidence" value="ECO:0007669"/>
    <property type="project" value="UniProtKB-ARBA"/>
</dbReference>
<dbReference type="EMBL" id="CANTFL010000435">
    <property type="protein sequence ID" value="CAI5722578.1"/>
    <property type="molecule type" value="Genomic_DNA"/>
</dbReference>
<feature type="domain" description="Glucosamine/galactosamine-6-phosphate isomerase" evidence="7">
    <location>
        <begin position="12"/>
        <end position="228"/>
    </location>
</feature>
<keyword evidence="9" id="KW-1185">Reference proteome</keyword>
<comment type="pathway">
    <text evidence="6">Carbohydrate degradation; pentose phosphate pathway; D-ribulose 5-phosphate from D-glucose 6-phosphate (oxidative stage): step 2/3.</text>
</comment>
<reference evidence="8" key="1">
    <citation type="submission" date="2022-12" db="EMBL/GenBank/DDBJ databases">
        <authorList>
            <person name="Webb A."/>
        </authorList>
    </citation>
    <scope>NUCLEOTIDE SEQUENCE</scope>
    <source>
        <strain evidence="8">Hp1</strain>
    </source>
</reference>
<gene>
    <name evidence="8" type="ORF">HBR001_LOCUS2904</name>
</gene>
<protein>
    <recommendedName>
        <fullName evidence="6">6-phosphogluconolactonase</fullName>
        <shortName evidence="6">6PGL</shortName>
        <ecNumber evidence="6">3.1.1.31</ecNumber>
    </recommendedName>
</protein>
<comment type="caution">
    <text evidence="8">The sequence shown here is derived from an EMBL/GenBank/DDBJ whole genome shotgun (WGS) entry which is preliminary data.</text>
</comment>
<dbReference type="Proteomes" id="UP001162031">
    <property type="component" value="Unassembled WGS sequence"/>
</dbReference>
<dbReference type="NCBIfam" id="TIGR01198">
    <property type="entry name" value="pgl"/>
    <property type="match status" value="1"/>
</dbReference>
<comment type="catalytic activity">
    <reaction evidence="6">
        <text>6-phospho-D-glucono-1,5-lactone + H2O = 6-phospho-D-gluconate + H(+)</text>
        <dbReference type="Rhea" id="RHEA:12556"/>
        <dbReference type="ChEBI" id="CHEBI:15377"/>
        <dbReference type="ChEBI" id="CHEBI:15378"/>
        <dbReference type="ChEBI" id="CHEBI:57955"/>
        <dbReference type="ChEBI" id="CHEBI:58759"/>
        <dbReference type="EC" id="3.1.1.31"/>
    </reaction>
</comment>
<evidence type="ECO:0000256" key="2">
    <source>
        <dbReference type="ARBA" id="ARBA00010662"/>
    </source>
</evidence>
<dbReference type="InterPro" id="IPR006148">
    <property type="entry name" value="Glc/Gal-6P_isomerase"/>
</dbReference>
<dbReference type="AlphaFoldDB" id="A0AAV0TM02"/>
<comment type="function">
    <text evidence="5">May be involved in regulation of tRNA subcellular distribution.</text>
</comment>
<keyword evidence="6" id="KW-0378">Hydrolase</keyword>
<comment type="function">
    <text evidence="6">Hydrolysis of 6-phosphogluconolactone to 6-phosphogluconate.</text>
</comment>
<sequence length="244" mass="26476">MVLRVSKTVDGVGAEVGQLLLDLSKRSIATNDRFTVALSGGSLPKILSKGLSDIEDHVDFAKWFVYFADERCVPLDHDDSNYKACKAALLDAIPVPERQVFAIDASLTPQAMAEDYTKKLAVVWGSDLPRFDLILLGMGPDGHMCSLFPGHPLLEEKTLFVASIEDSPKPPSQRITLTYPVLNNAANIAFVATGASKAELIPHMIGIEKRTPPLPAANVKPTEGIVYWFIDDEAAAKLSGDARM</sequence>
<dbReference type="GO" id="GO:0017057">
    <property type="term" value="F:6-phosphogluconolactonase activity"/>
    <property type="evidence" value="ECO:0007669"/>
    <property type="project" value="UniProtKB-UniRule"/>
</dbReference>
<dbReference type="PANTHER" id="PTHR11054">
    <property type="entry name" value="6-PHOSPHOGLUCONOLACTONASE"/>
    <property type="match status" value="1"/>
</dbReference>
<accession>A0AAV0TM02</accession>
<dbReference type="SUPFAM" id="SSF100950">
    <property type="entry name" value="NagB/RpiA/CoA transferase-like"/>
    <property type="match status" value="1"/>
</dbReference>
<dbReference type="EC" id="3.1.1.31" evidence="6"/>
<evidence type="ECO:0000256" key="5">
    <source>
        <dbReference type="ARBA" id="ARBA00054376"/>
    </source>
</evidence>
<dbReference type="Pfam" id="PF01182">
    <property type="entry name" value="Glucosamine_iso"/>
    <property type="match status" value="1"/>
</dbReference>
<comment type="subcellular location">
    <subcellularLocation>
        <location evidence="1">Cytoplasm</location>
    </subcellularLocation>
</comment>
<evidence type="ECO:0000313" key="8">
    <source>
        <dbReference type="EMBL" id="CAI5722578.1"/>
    </source>
</evidence>
<dbReference type="InterPro" id="IPR037171">
    <property type="entry name" value="NagB/RpiA_transferase-like"/>
</dbReference>
<dbReference type="FunFam" id="3.40.50.1360:FF:000017">
    <property type="entry name" value="6-phosphogluconolactonase-like protein"/>
    <property type="match status" value="1"/>
</dbReference>
<name>A0AAV0TM02_HYABA</name>
<dbReference type="GO" id="GO:0005737">
    <property type="term" value="C:cytoplasm"/>
    <property type="evidence" value="ECO:0007669"/>
    <property type="project" value="UniProtKB-SubCell"/>
</dbReference>
<proteinExistence type="inferred from homology"/>
<keyword evidence="4" id="KW-0597">Phosphoprotein</keyword>
<dbReference type="InterPro" id="IPR005900">
    <property type="entry name" value="6-phosphogluconolactonase_DevB"/>
</dbReference>
<evidence type="ECO:0000256" key="1">
    <source>
        <dbReference type="ARBA" id="ARBA00004496"/>
    </source>
</evidence>
<dbReference type="InterPro" id="IPR039104">
    <property type="entry name" value="6PGL"/>
</dbReference>
<evidence type="ECO:0000256" key="4">
    <source>
        <dbReference type="ARBA" id="ARBA00022553"/>
    </source>
</evidence>
<dbReference type="Gene3D" id="3.40.50.1360">
    <property type="match status" value="1"/>
</dbReference>
<dbReference type="GO" id="GO:0006098">
    <property type="term" value="P:pentose-phosphate shunt"/>
    <property type="evidence" value="ECO:0007669"/>
    <property type="project" value="InterPro"/>
</dbReference>
<organism evidence="8 9">
    <name type="scientific">Hyaloperonospora brassicae</name>
    <name type="common">Brassica downy mildew</name>
    <name type="synonym">Peronospora brassicae</name>
    <dbReference type="NCBI Taxonomy" id="162125"/>
    <lineage>
        <taxon>Eukaryota</taxon>
        <taxon>Sar</taxon>
        <taxon>Stramenopiles</taxon>
        <taxon>Oomycota</taxon>
        <taxon>Peronosporomycetes</taxon>
        <taxon>Peronosporales</taxon>
        <taxon>Peronosporaceae</taxon>
        <taxon>Hyaloperonospora</taxon>
    </lineage>
</organism>